<evidence type="ECO:0000313" key="1">
    <source>
        <dbReference type="EMBL" id="NPD91478.1"/>
    </source>
</evidence>
<sequence>MILIADSGSTKTDWCLVGGNGVLKTIATQGINPVVQDYDCIVRIFNEELSRNVCGVEITEIHFYGSGCREDMILPMKSIIQKTFPRAGVVKVYSDLLGAARALCGCEEGIASILGTGSNSCLFDGQRIVKNVPPLGYVLGDEGSGAVMGKLFVNALFKGIVPEDVKRAFLKDTGIGLSDIIENVYRRPMANRFLASLTPFIGNYKNVAEVRNVIIGNFRMFFRNNVAAYSRADLKIGAVGSIAYYFHEELKEAAALEGFCMGRIMRSPMEGLVRFHTENMQS</sequence>
<dbReference type="PANTHER" id="PTHR43190">
    <property type="entry name" value="N-ACETYL-D-GLUCOSAMINE KINASE"/>
    <property type="match status" value="1"/>
</dbReference>
<proteinExistence type="predicted"/>
<comment type="caution">
    <text evidence="1">The sequence shown here is derived from an EMBL/GenBank/DDBJ whole genome shotgun (WGS) entry which is preliminary data.</text>
</comment>
<dbReference type="PANTHER" id="PTHR43190:SF3">
    <property type="entry name" value="N-ACETYL-D-GLUCOSAMINE KINASE"/>
    <property type="match status" value="1"/>
</dbReference>
<dbReference type="InterPro" id="IPR043129">
    <property type="entry name" value="ATPase_NBD"/>
</dbReference>
<keyword evidence="2" id="KW-1185">Reference proteome</keyword>
<dbReference type="EMBL" id="JABKKF010000002">
    <property type="protein sequence ID" value="NPD91478.1"/>
    <property type="molecule type" value="Genomic_DNA"/>
</dbReference>
<dbReference type="InterPro" id="IPR052519">
    <property type="entry name" value="Euk-type_GlcNAc_Kinase"/>
</dbReference>
<reference evidence="1 2" key="1">
    <citation type="submission" date="2020-05" db="EMBL/GenBank/DDBJ databases">
        <title>Distinct polysaccharide utilization as determinants for interspecies competition between intestinal Prevotella spp.</title>
        <authorList>
            <person name="Galvez E.J.C."/>
            <person name="Iljazovic A."/>
            <person name="Strowig T."/>
        </authorList>
    </citation>
    <scope>NUCLEOTIDE SEQUENCE [LARGE SCALE GENOMIC DNA]</scope>
    <source>
        <strain evidence="1 2">PMUR</strain>
    </source>
</reference>
<name>A0ABX2AK00_9BACT</name>
<dbReference type="Proteomes" id="UP000714420">
    <property type="component" value="Unassembled WGS sequence"/>
</dbReference>
<dbReference type="RefSeq" id="WP_172274051.1">
    <property type="nucleotide sequence ID" value="NZ_CASGMU010000002.1"/>
</dbReference>
<organism evidence="1 2">
    <name type="scientific">Xylanibacter muris</name>
    <dbReference type="NCBI Taxonomy" id="2736290"/>
    <lineage>
        <taxon>Bacteria</taxon>
        <taxon>Pseudomonadati</taxon>
        <taxon>Bacteroidota</taxon>
        <taxon>Bacteroidia</taxon>
        <taxon>Bacteroidales</taxon>
        <taxon>Prevotellaceae</taxon>
        <taxon>Xylanibacter</taxon>
    </lineage>
</organism>
<dbReference type="Gene3D" id="3.30.420.40">
    <property type="match status" value="2"/>
</dbReference>
<dbReference type="Gene3D" id="1.10.720.160">
    <property type="match status" value="1"/>
</dbReference>
<accession>A0ABX2AK00</accession>
<gene>
    <name evidence="1" type="ORF">HPS56_03765</name>
</gene>
<evidence type="ECO:0000313" key="2">
    <source>
        <dbReference type="Proteomes" id="UP000714420"/>
    </source>
</evidence>
<dbReference type="SUPFAM" id="SSF53067">
    <property type="entry name" value="Actin-like ATPase domain"/>
    <property type="match status" value="2"/>
</dbReference>
<dbReference type="CDD" id="cd24079">
    <property type="entry name" value="ASKHA_NBD_PG1100-like"/>
    <property type="match status" value="1"/>
</dbReference>
<protein>
    <submittedName>
        <fullName evidence="1">ATPase</fullName>
    </submittedName>
</protein>